<keyword evidence="5" id="KW-0862">Zinc</keyword>
<gene>
    <name evidence="10" type="ORF">CTOB1V02_LOCUS11011</name>
</gene>
<feature type="compositionally biased region" description="Polar residues" evidence="9">
    <location>
        <begin position="283"/>
        <end position="292"/>
    </location>
</feature>
<dbReference type="PANTHER" id="PTHR47772">
    <property type="entry name" value="ZINC FINGER PROTEIN 200"/>
    <property type="match status" value="1"/>
</dbReference>
<dbReference type="InterPro" id="IPR036236">
    <property type="entry name" value="Znf_C2H2_sf"/>
</dbReference>
<feature type="region of interest" description="Disordered" evidence="9">
    <location>
        <begin position="67"/>
        <end position="87"/>
    </location>
</feature>
<dbReference type="OrthoDB" id="6336709at2759"/>
<evidence type="ECO:0000256" key="1">
    <source>
        <dbReference type="ARBA" id="ARBA00004123"/>
    </source>
</evidence>
<name>A0A7R8WK20_9CRUS</name>
<keyword evidence="8" id="KW-0539">Nucleus</keyword>
<feature type="region of interest" description="Disordered" evidence="9">
    <location>
        <begin position="268"/>
        <end position="295"/>
    </location>
</feature>
<organism evidence="10">
    <name type="scientific">Cyprideis torosa</name>
    <dbReference type="NCBI Taxonomy" id="163714"/>
    <lineage>
        <taxon>Eukaryota</taxon>
        <taxon>Metazoa</taxon>
        <taxon>Ecdysozoa</taxon>
        <taxon>Arthropoda</taxon>
        <taxon>Crustacea</taxon>
        <taxon>Oligostraca</taxon>
        <taxon>Ostracoda</taxon>
        <taxon>Podocopa</taxon>
        <taxon>Podocopida</taxon>
        <taxon>Cytherocopina</taxon>
        <taxon>Cytheroidea</taxon>
        <taxon>Cytherideidae</taxon>
        <taxon>Cyprideis</taxon>
    </lineage>
</organism>
<dbReference type="SUPFAM" id="SSF57667">
    <property type="entry name" value="beta-beta-alpha zinc fingers"/>
    <property type="match status" value="3"/>
</dbReference>
<dbReference type="GO" id="GO:0008270">
    <property type="term" value="F:zinc ion binding"/>
    <property type="evidence" value="ECO:0007669"/>
    <property type="project" value="UniProtKB-KW"/>
</dbReference>
<dbReference type="FunFam" id="3.30.160.60:FF:000145">
    <property type="entry name" value="Zinc finger protein 574"/>
    <property type="match status" value="1"/>
</dbReference>
<evidence type="ECO:0000256" key="8">
    <source>
        <dbReference type="ARBA" id="ARBA00023242"/>
    </source>
</evidence>
<dbReference type="GO" id="GO:0005634">
    <property type="term" value="C:nucleus"/>
    <property type="evidence" value="ECO:0007669"/>
    <property type="project" value="UniProtKB-SubCell"/>
</dbReference>
<evidence type="ECO:0000256" key="2">
    <source>
        <dbReference type="ARBA" id="ARBA00022723"/>
    </source>
</evidence>
<dbReference type="InterPro" id="IPR013087">
    <property type="entry name" value="Znf_C2H2_type"/>
</dbReference>
<evidence type="ECO:0000313" key="10">
    <source>
        <dbReference type="EMBL" id="CAD7233188.1"/>
    </source>
</evidence>
<protein>
    <submittedName>
        <fullName evidence="10">Uncharacterized protein</fullName>
    </submittedName>
</protein>
<keyword evidence="3" id="KW-0677">Repeat</keyword>
<dbReference type="FunFam" id="3.30.160.60:FF:000100">
    <property type="entry name" value="Zinc finger 45-like"/>
    <property type="match status" value="1"/>
</dbReference>
<reference evidence="10" key="1">
    <citation type="submission" date="2020-11" db="EMBL/GenBank/DDBJ databases">
        <authorList>
            <person name="Tran Van P."/>
        </authorList>
    </citation>
    <scope>NUCLEOTIDE SEQUENCE</scope>
</reference>
<dbReference type="Pfam" id="PF13894">
    <property type="entry name" value="zf-C2H2_4"/>
    <property type="match status" value="1"/>
</dbReference>
<dbReference type="PROSITE" id="PS00028">
    <property type="entry name" value="ZINC_FINGER_C2H2_1"/>
    <property type="match status" value="2"/>
</dbReference>
<evidence type="ECO:0000256" key="3">
    <source>
        <dbReference type="ARBA" id="ARBA00022737"/>
    </source>
</evidence>
<dbReference type="AlphaFoldDB" id="A0A7R8WK20"/>
<dbReference type="EMBL" id="OB665798">
    <property type="protein sequence ID" value="CAD7233188.1"/>
    <property type="molecule type" value="Genomic_DNA"/>
</dbReference>
<evidence type="ECO:0000256" key="9">
    <source>
        <dbReference type="SAM" id="MobiDB-lite"/>
    </source>
</evidence>
<keyword evidence="7" id="KW-0804">Transcription</keyword>
<evidence type="ECO:0000256" key="4">
    <source>
        <dbReference type="ARBA" id="ARBA00022771"/>
    </source>
</evidence>
<evidence type="ECO:0000256" key="5">
    <source>
        <dbReference type="ARBA" id="ARBA00022833"/>
    </source>
</evidence>
<keyword evidence="2" id="KW-0479">Metal-binding</keyword>
<dbReference type="PANTHER" id="PTHR47772:SF13">
    <property type="entry name" value="GASTRULA ZINC FINGER PROTEIN XLCGF49.1-LIKE-RELATED"/>
    <property type="match status" value="1"/>
</dbReference>
<sequence>MAKGAGRKEKPMIFAMEAEYYVLENADALVVAEEGEETTYIVPDSNDEPESSRDLPYVIVMVEDPLDSEQSQNPQAKGLGFDQNKKSSAKNNGPLLSCSCCPFSTTTRVQLRQHMKSHSKVPSHECSVCNKKFKLSSQLRSHALTHTDNRPFPCKLCDGDAFRCDICSFTTHRKPDLMLHTKRWHTSDSPRNCKICGAVQPDKYTLKLHREKDHAGKVKYPCNTCDFAASSIPSLNSHMLIHQDLKPFLCDQCSQSFRKKQLLKRHLKLHHSDEAEKKKGRSSTKTASQKATPETLVVDVKEEMEAVQNTTYSLEKLMEGSFKLQLMSDYEDNLASPI</sequence>
<dbReference type="InterPro" id="IPR050636">
    <property type="entry name" value="C2H2-ZF_domain-containing"/>
</dbReference>
<keyword evidence="6" id="KW-0805">Transcription regulation</keyword>
<dbReference type="Gene3D" id="3.30.160.60">
    <property type="entry name" value="Classic Zinc Finger"/>
    <property type="match status" value="3"/>
</dbReference>
<dbReference type="PROSITE" id="PS50157">
    <property type="entry name" value="ZINC_FINGER_C2H2_2"/>
    <property type="match status" value="4"/>
</dbReference>
<evidence type="ECO:0000256" key="6">
    <source>
        <dbReference type="ARBA" id="ARBA00023015"/>
    </source>
</evidence>
<accession>A0A7R8WK20</accession>
<keyword evidence="4" id="KW-0863">Zinc-finger</keyword>
<evidence type="ECO:0000256" key="7">
    <source>
        <dbReference type="ARBA" id="ARBA00023163"/>
    </source>
</evidence>
<dbReference type="SMART" id="SM00355">
    <property type="entry name" value="ZnF_C2H2"/>
    <property type="match status" value="6"/>
</dbReference>
<comment type="subcellular location">
    <subcellularLocation>
        <location evidence="1">Nucleus</location>
    </subcellularLocation>
</comment>
<dbReference type="Pfam" id="PF00096">
    <property type="entry name" value="zf-C2H2"/>
    <property type="match status" value="1"/>
</dbReference>
<proteinExistence type="predicted"/>